<dbReference type="Proteomes" id="UP001347796">
    <property type="component" value="Unassembled WGS sequence"/>
</dbReference>
<comment type="caution">
    <text evidence="2">The sequence shown here is derived from an EMBL/GenBank/DDBJ whole genome shotgun (WGS) entry which is preliminary data.</text>
</comment>
<keyword evidence="1" id="KW-0472">Membrane</keyword>
<evidence type="ECO:0000313" key="2">
    <source>
        <dbReference type="EMBL" id="KAK6180645.1"/>
    </source>
</evidence>
<organism evidence="2 3">
    <name type="scientific">Patella caerulea</name>
    <name type="common">Rayed Mediterranean limpet</name>
    <dbReference type="NCBI Taxonomy" id="87958"/>
    <lineage>
        <taxon>Eukaryota</taxon>
        <taxon>Metazoa</taxon>
        <taxon>Spiralia</taxon>
        <taxon>Lophotrochozoa</taxon>
        <taxon>Mollusca</taxon>
        <taxon>Gastropoda</taxon>
        <taxon>Patellogastropoda</taxon>
        <taxon>Patelloidea</taxon>
        <taxon>Patellidae</taxon>
        <taxon>Patella</taxon>
    </lineage>
</organism>
<accession>A0AAN8Q1X9</accession>
<keyword evidence="1" id="KW-1133">Transmembrane helix</keyword>
<evidence type="ECO:0000313" key="3">
    <source>
        <dbReference type="Proteomes" id="UP001347796"/>
    </source>
</evidence>
<sequence length="84" mass="9874">MLKQPKARGAMSFLVTGVKVGIAIELAFFGGSYLLWRQMNSSQDFRRRMYKKYPSVLNAYYWVGERTGYQTREMDYKTWGISDQ</sequence>
<dbReference type="InterPro" id="IPR037764">
    <property type="entry name" value="CEBPZOS"/>
</dbReference>
<dbReference type="AlphaFoldDB" id="A0AAN8Q1X9"/>
<dbReference type="PANTHER" id="PTHR38001:SF1">
    <property type="entry name" value="PROTEIN CEBPZOS"/>
    <property type="match status" value="1"/>
</dbReference>
<keyword evidence="1" id="KW-0812">Transmembrane</keyword>
<dbReference type="EMBL" id="JAZGQO010000007">
    <property type="protein sequence ID" value="KAK6180645.1"/>
    <property type="molecule type" value="Genomic_DNA"/>
</dbReference>
<protein>
    <recommendedName>
        <fullName evidence="4">Protein CEBPZOS-like</fullName>
    </recommendedName>
</protein>
<evidence type="ECO:0000256" key="1">
    <source>
        <dbReference type="SAM" id="Phobius"/>
    </source>
</evidence>
<dbReference type="PANTHER" id="PTHR38001">
    <property type="entry name" value="PROTEIN CEBPZOS"/>
    <property type="match status" value="1"/>
</dbReference>
<gene>
    <name evidence="2" type="ORF">SNE40_008654</name>
</gene>
<evidence type="ECO:0008006" key="4">
    <source>
        <dbReference type="Google" id="ProtNLM"/>
    </source>
</evidence>
<keyword evidence="3" id="KW-1185">Reference proteome</keyword>
<proteinExistence type="predicted"/>
<feature type="transmembrane region" description="Helical" evidence="1">
    <location>
        <begin position="12"/>
        <end position="36"/>
    </location>
</feature>
<reference evidence="2 3" key="1">
    <citation type="submission" date="2024-01" db="EMBL/GenBank/DDBJ databases">
        <title>The genome of the rayed Mediterranean limpet Patella caerulea (Linnaeus, 1758).</title>
        <authorList>
            <person name="Anh-Thu Weber A."/>
            <person name="Halstead-Nussloch G."/>
        </authorList>
    </citation>
    <scope>NUCLEOTIDE SEQUENCE [LARGE SCALE GENOMIC DNA]</scope>
    <source>
        <strain evidence="2">AATW-2023a</strain>
        <tissue evidence="2">Whole specimen</tissue>
    </source>
</reference>
<name>A0AAN8Q1X9_PATCE</name>